<gene>
    <name evidence="1" type="ORF">PPL_08890</name>
</gene>
<name>D3BK09_HETP5</name>
<dbReference type="InParanoid" id="D3BK09"/>
<evidence type="ECO:0000313" key="1">
    <source>
        <dbReference type="EMBL" id="EFA78239.1"/>
    </source>
</evidence>
<protein>
    <submittedName>
        <fullName evidence="1">Uncharacterized protein</fullName>
    </submittedName>
</protein>
<accession>D3BK09</accession>
<sequence length="48" mass="5552">MSSFSETSFLQNYSTSISTHGLSRIVCSFLKLAKLRLIFYYKPQHSFS</sequence>
<dbReference type="AlphaFoldDB" id="D3BK09"/>
<organism evidence="1 2">
    <name type="scientific">Heterostelium pallidum (strain ATCC 26659 / Pp 5 / PN500)</name>
    <name type="common">Cellular slime mold</name>
    <name type="synonym">Polysphondylium pallidum</name>
    <dbReference type="NCBI Taxonomy" id="670386"/>
    <lineage>
        <taxon>Eukaryota</taxon>
        <taxon>Amoebozoa</taxon>
        <taxon>Evosea</taxon>
        <taxon>Eumycetozoa</taxon>
        <taxon>Dictyostelia</taxon>
        <taxon>Acytosteliales</taxon>
        <taxon>Acytosteliaceae</taxon>
        <taxon>Heterostelium</taxon>
    </lineage>
</organism>
<proteinExistence type="predicted"/>
<keyword evidence="2" id="KW-1185">Reference proteome</keyword>
<dbReference type="EMBL" id="ADBJ01000038">
    <property type="protein sequence ID" value="EFA78239.1"/>
    <property type="molecule type" value="Genomic_DNA"/>
</dbReference>
<evidence type="ECO:0000313" key="2">
    <source>
        <dbReference type="Proteomes" id="UP000001396"/>
    </source>
</evidence>
<dbReference type="GeneID" id="31364366"/>
<reference evidence="1 2" key="1">
    <citation type="journal article" date="2011" name="Genome Res.">
        <title>Phylogeny-wide analysis of social amoeba genomes highlights ancient origins for complex intercellular communication.</title>
        <authorList>
            <person name="Heidel A.J."/>
            <person name="Lawal H.M."/>
            <person name="Felder M."/>
            <person name="Schilde C."/>
            <person name="Helps N.R."/>
            <person name="Tunggal B."/>
            <person name="Rivero F."/>
            <person name="John U."/>
            <person name="Schleicher M."/>
            <person name="Eichinger L."/>
            <person name="Platzer M."/>
            <person name="Noegel A.A."/>
            <person name="Schaap P."/>
            <person name="Gloeckner G."/>
        </authorList>
    </citation>
    <scope>NUCLEOTIDE SEQUENCE [LARGE SCALE GENOMIC DNA]</scope>
    <source>
        <strain evidence="2">ATCC 26659 / Pp 5 / PN500</strain>
    </source>
</reference>
<comment type="caution">
    <text evidence="1">The sequence shown here is derived from an EMBL/GenBank/DDBJ whole genome shotgun (WGS) entry which is preliminary data.</text>
</comment>
<dbReference type="RefSeq" id="XP_020430364.1">
    <property type="nucleotide sequence ID" value="XM_020579689.1"/>
</dbReference>
<dbReference type="Proteomes" id="UP000001396">
    <property type="component" value="Unassembled WGS sequence"/>
</dbReference>